<gene>
    <name evidence="2" type="primary">azoB_7</name>
    <name evidence="2" type="ORF">ACRB68_49860</name>
</gene>
<evidence type="ECO:0000313" key="3">
    <source>
        <dbReference type="Proteomes" id="UP000487268"/>
    </source>
</evidence>
<evidence type="ECO:0000259" key="1">
    <source>
        <dbReference type="Pfam" id="PF13460"/>
    </source>
</evidence>
<dbReference type="EC" id="1.7.-.-" evidence="2"/>
<dbReference type="EMBL" id="WEGH01000003">
    <property type="protein sequence ID" value="MQY06889.1"/>
    <property type="molecule type" value="Genomic_DNA"/>
</dbReference>
<dbReference type="InterPro" id="IPR051604">
    <property type="entry name" value="Ergot_Alk_Oxidoreductase"/>
</dbReference>
<dbReference type="RefSeq" id="WP_153536390.1">
    <property type="nucleotide sequence ID" value="NZ_WEGH01000003.1"/>
</dbReference>
<proteinExistence type="predicted"/>
<evidence type="ECO:0000313" key="2">
    <source>
        <dbReference type="EMBL" id="MQY06889.1"/>
    </source>
</evidence>
<dbReference type="Pfam" id="PF13460">
    <property type="entry name" value="NAD_binding_10"/>
    <property type="match status" value="1"/>
</dbReference>
<dbReference type="SUPFAM" id="SSF51735">
    <property type="entry name" value="NAD(P)-binding Rossmann-fold domains"/>
    <property type="match status" value="1"/>
</dbReference>
<comment type="caution">
    <text evidence="2">The sequence shown here is derived from an EMBL/GenBank/DDBJ whole genome shotgun (WGS) entry which is preliminary data.</text>
</comment>
<protein>
    <submittedName>
        <fullName evidence="2">NAD(P)H azoreductase</fullName>
        <ecNumber evidence="2">1.7.-.-</ecNumber>
    </submittedName>
</protein>
<dbReference type="Gene3D" id="3.90.25.10">
    <property type="entry name" value="UDP-galactose 4-epimerase, domain 1"/>
    <property type="match status" value="1"/>
</dbReference>
<name>A0A7K0C0B9_9ACTN</name>
<keyword evidence="3" id="KW-1185">Reference proteome</keyword>
<dbReference type="OrthoDB" id="4457504at2"/>
<dbReference type="AlphaFoldDB" id="A0A7K0C0B9"/>
<feature type="domain" description="NAD(P)-binding" evidence="1">
    <location>
        <begin position="6"/>
        <end position="178"/>
    </location>
</feature>
<dbReference type="PANTHER" id="PTHR43162:SF1">
    <property type="entry name" value="PRESTALK A DIFFERENTIATION PROTEIN A"/>
    <property type="match status" value="1"/>
</dbReference>
<dbReference type="GO" id="GO:0016491">
    <property type="term" value="F:oxidoreductase activity"/>
    <property type="evidence" value="ECO:0007669"/>
    <property type="project" value="UniProtKB-KW"/>
</dbReference>
<reference evidence="2 3" key="1">
    <citation type="submission" date="2019-10" db="EMBL/GenBank/DDBJ databases">
        <title>Actinomadura rubteroloni sp. nov. and Actinomadura macrotermitis sp. nov., isolated from the gut of fungus growing-termite Macrotermes natalensis.</title>
        <authorList>
            <person name="Benndorf R."/>
            <person name="Martin K."/>
            <person name="Kuefner M."/>
            <person name="De Beer W."/>
            <person name="Kaster A.-K."/>
            <person name="Vollmers J."/>
            <person name="Poulsen M."/>
            <person name="Beemelmanns C."/>
        </authorList>
    </citation>
    <scope>NUCLEOTIDE SEQUENCE [LARGE SCALE GENOMIC DNA]</scope>
    <source>
        <strain evidence="2 3">RB68</strain>
    </source>
</reference>
<keyword evidence="2" id="KW-0560">Oxidoreductase</keyword>
<sequence length="279" mass="29590">MYLVIGATAHFGRQTVDALLAEGRPVRALTRTPEKAGLPAQVEVVRGDLAVPETLPAALEGVTAVFLVLPYGLDPAAFLRAAREAGVERVVFLSSGAVVDGAERQPDVIAEYHHGVEQAIIASGLRWTFLRLFFPAINSLSFGMQLANGDVVRAPYADAASAPVHERDVAEVAAAVLTGTGHDGAVYEPTGPESLTQAEQVAVLGAALGRPLSFEELDPAPVREQMGRFMDPDFVNALFDLMAATAGKPAQVTTVVERLTGHPARSYAEWARDHVADFA</sequence>
<dbReference type="Gene3D" id="3.40.50.720">
    <property type="entry name" value="NAD(P)-binding Rossmann-like Domain"/>
    <property type="match status" value="1"/>
</dbReference>
<dbReference type="InterPro" id="IPR036291">
    <property type="entry name" value="NAD(P)-bd_dom_sf"/>
</dbReference>
<accession>A0A7K0C0B9</accession>
<dbReference type="Proteomes" id="UP000487268">
    <property type="component" value="Unassembled WGS sequence"/>
</dbReference>
<dbReference type="InterPro" id="IPR016040">
    <property type="entry name" value="NAD(P)-bd_dom"/>
</dbReference>
<dbReference type="PANTHER" id="PTHR43162">
    <property type="match status" value="1"/>
</dbReference>
<organism evidence="2 3">
    <name type="scientific">Actinomadura macrotermitis</name>
    <dbReference type="NCBI Taxonomy" id="2585200"/>
    <lineage>
        <taxon>Bacteria</taxon>
        <taxon>Bacillati</taxon>
        <taxon>Actinomycetota</taxon>
        <taxon>Actinomycetes</taxon>
        <taxon>Streptosporangiales</taxon>
        <taxon>Thermomonosporaceae</taxon>
        <taxon>Actinomadura</taxon>
    </lineage>
</organism>